<evidence type="ECO:0000313" key="3">
    <source>
        <dbReference type="EMBL" id="MSS90995.1"/>
    </source>
</evidence>
<proteinExistence type="predicted"/>
<dbReference type="PANTHER" id="PTHR45138">
    <property type="entry name" value="REGULATORY COMPONENTS OF SENSORY TRANSDUCTION SYSTEM"/>
    <property type="match status" value="1"/>
</dbReference>
<dbReference type="PANTHER" id="PTHR45138:SF9">
    <property type="entry name" value="DIGUANYLATE CYCLASE DGCM-RELATED"/>
    <property type="match status" value="1"/>
</dbReference>
<dbReference type="GO" id="GO:0043709">
    <property type="term" value="P:cell adhesion involved in single-species biofilm formation"/>
    <property type="evidence" value="ECO:0007669"/>
    <property type="project" value="TreeGrafter"/>
</dbReference>
<dbReference type="SMART" id="SM00267">
    <property type="entry name" value="GGDEF"/>
    <property type="match status" value="1"/>
</dbReference>
<evidence type="ECO:0000313" key="4">
    <source>
        <dbReference type="Proteomes" id="UP000436047"/>
    </source>
</evidence>
<evidence type="ECO:0000256" key="1">
    <source>
        <dbReference type="SAM" id="Phobius"/>
    </source>
</evidence>
<gene>
    <name evidence="3" type="ORF">FYJ45_22915</name>
</gene>
<reference evidence="3 4" key="1">
    <citation type="submission" date="2019-08" db="EMBL/GenBank/DDBJ databases">
        <title>In-depth cultivation of the pig gut microbiome towards novel bacterial diversity and tailored functional studies.</title>
        <authorList>
            <person name="Wylensek D."/>
            <person name="Hitch T.C.A."/>
            <person name="Clavel T."/>
        </authorList>
    </citation>
    <scope>NUCLEOTIDE SEQUENCE [LARGE SCALE GENOMIC DNA]</scope>
    <source>
        <strain evidence="3 4">WCA-389-WT-23B</strain>
    </source>
</reference>
<dbReference type="Gene3D" id="3.30.70.270">
    <property type="match status" value="1"/>
</dbReference>
<dbReference type="EMBL" id="VUMI01000052">
    <property type="protein sequence ID" value="MSS90995.1"/>
    <property type="molecule type" value="Genomic_DNA"/>
</dbReference>
<dbReference type="Gene3D" id="3.30.450.20">
    <property type="entry name" value="PAS domain"/>
    <property type="match status" value="2"/>
</dbReference>
<dbReference type="InterPro" id="IPR029787">
    <property type="entry name" value="Nucleotide_cyclase"/>
</dbReference>
<sequence>MESRLFVEMMRNEIKSSPDPDSIWDFLKGIDSTMLEIEGDTFDGLYMYYQGRYLYSWDTPYSQYEETGYVATERPWYKDAAAGQGEIVFTPPYMSYANHYILTTLSQLQPDGETVFAYDIKMGDIQRLVSSMEGYKKEEVLIYDKNGTVIGSTREDYLGGSLLVPMEEVSGAVEAARAELEAADPADGEQYSKAEEQLEAAEAFCSFRQGFQPEFDRLAAAESESICVPLNGGRYYGLLLGAGDYHFLVLVPVLSMLAATLGSWLVPLLLVELLLIYVFSRISREMKNRELKSAYIELGQTQKRLELALSAAQKAAAIDDLTGLMNFKSFRSQTESYLAQMEDEERGILIMIDGDHFKHINDEYGHSMGDEVIKLTAQMIIGHIRTVDLASRLHGDEFAIFVSNTADYGGARGIIGDINHSIAKEAKKRNMPSITISAGAVVAKRGDSYAALAKAADTALYNAKETHNGGFAHDA</sequence>
<keyword evidence="1" id="KW-1133">Transmembrane helix</keyword>
<keyword evidence="4" id="KW-1185">Reference proteome</keyword>
<dbReference type="PROSITE" id="PS50887">
    <property type="entry name" value="GGDEF"/>
    <property type="match status" value="1"/>
</dbReference>
<dbReference type="InterPro" id="IPR000160">
    <property type="entry name" value="GGDEF_dom"/>
</dbReference>
<dbReference type="GO" id="GO:0005886">
    <property type="term" value="C:plasma membrane"/>
    <property type="evidence" value="ECO:0007669"/>
    <property type="project" value="TreeGrafter"/>
</dbReference>
<evidence type="ECO:0000259" key="2">
    <source>
        <dbReference type="PROSITE" id="PS50887"/>
    </source>
</evidence>
<dbReference type="GO" id="GO:1902201">
    <property type="term" value="P:negative regulation of bacterial-type flagellum-dependent cell motility"/>
    <property type="evidence" value="ECO:0007669"/>
    <property type="project" value="TreeGrafter"/>
</dbReference>
<dbReference type="GO" id="GO:0052621">
    <property type="term" value="F:diguanylate cyclase activity"/>
    <property type="evidence" value="ECO:0007669"/>
    <property type="project" value="TreeGrafter"/>
</dbReference>
<dbReference type="AlphaFoldDB" id="A0A6N7WMJ2"/>
<dbReference type="SUPFAM" id="SSF103190">
    <property type="entry name" value="Sensory domain-like"/>
    <property type="match status" value="1"/>
</dbReference>
<feature type="transmembrane region" description="Helical" evidence="1">
    <location>
        <begin position="261"/>
        <end position="279"/>
    </location>
</feature>
<dbReference type="SUPFAM" id="SSF55073">
    <property type="entry name" value="Nucleotide cyclase"/>
    <property type="match status" value="1"/>
</dbReference>
<accession>A0A6N7WMJ2</accession>
<keyword evidence="1" id="KW-0472">Membrane</keyword>
<dbReference type="InterPro" id="IPR029151">
    <property type="entry name" value="Sensor-like_sf"/>
</dbReference>
<dbReference type="Proteomes" id="UP000436047">
    <property type="component" value="Unassembled WGS sequence"/>
</dbReference>
<dbReference type="InterPro" id="IPR050469">
    <property type="entry name" value="Diguanylate_Cyclase"/>
</dbReference>
<dbReference type="InterPro" id="IPR043128">
    <property type="entry name" value="Rev_trsase/Diguanyl_cyclase"/>
</dbReference>
<name>A0A6N7WMJ2_9FIRM</name>
<protein>
    <submittedName>
        <fullName evidence="3">Diguanylate cyclase</fullName>
    </submittedName>
</protein>
<organism evidence="3 4">
    <name type="scientific">Eisenbergiella porci</name>
    <dbReference type="NCBI Taxonomy" id="2652274"/>
    <lineage>
        <taxon>Bacteria</taxon>
        <taxon>Bacillati</taxon>
        <taxon>Bacillota</taxon>
        <taxon>Clostridia</taxon>
        <taxon>Lachnospirales</taxon>
        <taxon>Lachnospiraceae</taxon>
        <taxon>Eisenbergiella</taxon>
    </lineage>
</organism>
<dbReference type="Pfam" id="PF00990">
    <property type="entry name" value="GGDEF"/>
    <property type="match status" value="1"/>
</dbReference>
<feature type="domain" description="GGDEF" evidence="2">
    <location>
        <begin position="345"/>
        <end position="475"/>
    </location>
</feature>
<comment type="caution">
    <text evidence="3">The sequence shown here is derived from an EMBL/GenBank/DDBJ whole genome shotgun (WGS) entry which is preliminary data.</text>
</comment>
<dbReference type="CDD" id="cd01949">
    <property type="entry name" value="GGDEF"/>
    <property type="match status" value="1"/>
</dbReference>
<keyword evidence="1" id="KW-0812">Transmembrane</keyword>
<dbReference type="NCBIfam" id="TIGR00254">
    <property type="entry name" value="GGDEF"/>
    <property type="match status" value="1"/>
</dbReference>